<dbReference type="InterPro" id="IPR036291">
    <property type="entry name" value="NAD(P)-bd_dom_sf"/>
</dbReference>
<dbReference type="InterPro" id="IPR006108">
    <property type="entry name" value="3HC_DH_C"/>
</dbReference>
<evidence type="ECO:0000256" key="2">
    <source>
        <dbReference type="ARBA" id="ARBA00022832"/>
    </source>
</evidence>
<organism evidence="10 11">
    <name type="scientific">Trinickia symbiotica</name>
    <dbReference type="NCBI Taxonomy" id="863227"/>
    <lineage>
        <taxon>Bacteria</taxon>
        <taxon>Pseudomonadati</taxon>
        <taxon>Pseudomonadota</taxon>
        <taxon>Betaproteobacteria</taxon>
        <taxon>Burkholderiales</taxon>
        <taxon>Burkholderiaceae</taxon>
        <taxon>Trinickia</taxon>
    </lineage>
</organism>
<dbReference type="SUPFAM" id="SSF48179">
    <property type="entry name" value="6-phosphogluconate dehydrogenase C-terminal domain-like"/>
    <property type="match status" value="2"/>
</dbReference>
<dbReference type="InterPro" id="IPR008927">
    <property type="entry name" value="6-PGluconate_DH-like_C_sf"/>
</dbReference>
<dbReference type="SUPFAM" id="SSF52096">
    <property type="entry name" value="ClpP/crotonase"/>
    <property type="match status" value="1"/>
</dbReference>
<dbReference type="InterPro" id="IPR006176">
    <property type="entry name" value="3-OHacyl-CoA_DH_NAD-bd"/>
</dbReference>
<evidence type="ECO:0000256" key="5">
    <source>
        <dbReference type="ARBA" id="ARBA00023027"/>
    </source>
</evidence>
<evidence type="ECO:0000256" key="1">
    <source>
        <dbReference type="ARBA" id="ARBA00005005"/>
    </source>
</evidence>
<dbReference type="GO" id="GO:0003857">
    <property type="term" value="F:(3S)-3-hydroxyacyl-CoA dehydrogenase (NAD+) activity"/>
    <property type="evidence" value="ECO:0007669"/>
    <property type="project" value="UniProtKB-EC"/>
</dbReference>
<dbReference type="Pfam" id="PF00378">
    <property type="entry name" value="ECH_1"/>
    <property type="match status" value="1"/>
</dbReference>
<keyword evidence="5" id="KW-0520">NAD</keyword>
<dbReference type="Pfam" id="PF00725">
    <property type="entry name" value="3HCDH"/>
    <property type="match status" value="1"/>
</dbReference>
<name>A0A2N7X3M7_9BURK</name>
<evidence type="ECO:0000259" key="8">
    <source>
        <dbReference type="Pfam" id="PF00725"/>
    </source>
</evidence>
<feature type="domain" description="3-hydroxyacyl-CoA dehydrogenase C-terminal" evidence="8">
    <location>
        <begin position="194"/>
        <end position="293"/>
    </location>
</feature>
<gene>
    <name evidence="10" type="ORF">C0Z20_12845</name>
</gene>
<comment type="catalytic activity">
    <reaction evidence="7">
        <text>a (3S)-3-hydroxyacyl-CoA + NAD(+) = a 3-oxoacyl-CoA + NADH + H(+)</text>
        <dbReference type="Rhea" id="RHEA:22432"/>
        <dbReference type="ChEBI" id="CHEBI:15378"/>
        <dbReference type="ChEBI" id="CHEBI:57318"/>
        <dbReference type="ChEBI" id="CHEBI:57540"/>
        <dbReference type="ChEBI" id="CHEBI:57945"/>
        <dbReference type="ChEBI" id="CHEBI:90726"/>
        <dbReference type="EC" id="1.1.1.35"/>
    </reaction>
</comment>
<keyword evidence="11" id="KW-1185">Reference proteome</keyword>
<proteinExistence type="predicted"/>
<evidence type="ECO:0000313" key="10">
    <source>
        <dbReference type="EMBL" id="PMS36358.1"/>
    </source>
</evidence>
<evidence type="ECO:0000256" key="3">
    <source>
        <dbReference type="ARBA" id="ARBA00022963"/>
    </source>
</evidence>
<evidence type="ECO:0000313" key="11">
    <source>
        <dbReference type="Proteomes" id="UP000235777"/>
    </source>
</evidence>
<evidence type="ECO:0000259" key="9">
    <source>
        <dbReference type="Pfam" id="PF02737"/>
    </source>
</evidence>
<dbReference type="SUPFAM" id="SSF51735">
    <property type="entry name" value="NAD(P)-binding Rossmann-fold domains"/>
    <property type="match status" value="1"/>
</dbReference>
<evidence type="ECO:0000256" key="6">
    <source>
        <dbReference type="ARBA" id="ARBA00023098"/>
    </source>
</evidence>
<dbReference type="Gene3D" id="1.10.1040.50">
    <property type="match status" value="1"/>
</dbReference>
<dbReference type="UniPathway" id="UPA00659"/>
<reference evidence="10 11" key="1">
    <citation type="submission" date="2018-01" db="EMBL/GenBank/DDBJ databases">
        <title>Whole genome analyses suggest that Burkholderia sensu lato contains two further novel genera in the rhizoxinica-symbiotica group Mycetohabitans gen. nov., and Trinickia gen. nov.: implications for the evolution of diazotrophy and nodulation in the Burkholderiaceae.</title>
        <authorList>
            <person name="Estrada-de los Santos P."/>
            <person name="Palmer M."/>
            <person name="Chavez-Ramirez B."/>
            <person name="Beukes C."/>
            <person name="Steenkamp E.T."/>
            <person name="Hirsch A.M."/>
            <person name="Manyaka P."/>
            <person name="Maluk M."/>
            <person name="Lafos M."/>
            <person name="Crook M."/>
            <person name="Gross E."/>
            <person name="Simon M.F."/>
            <person name="Bueno dos Reis Junior F."/>
            <person name="Poole P.S."/>
            <person name="Venter S.N."/>
            <person name="James E.K."/>
        </authorList>
    </citation>
    <scope>NUCLEOTIDE SEQUENCE [LARGE SCALE GENOMIC DNA]</scope>
    <source>
        <strain evidence="10 11">JPY 581</strain>
    </source>
</reference>
<dbReference type="PANTHER" id="PTHR48075">
    <property type="entry name" value="3-HYDROXYACYL-COA DEHYDROGENASE FAMILY PROTEIN"/>
    <property type="match status" value="1"/>
</dbReference>
<dbReference type="CDD" id="cd06558">
    <property type="entry name" value="crotonase-like"/>
    <property type="match status" value="1"/>
</dbReference>
<dbReference type="OrthoDB" id="5287258at2"/>
<sequence>MSNLIIRKVAVLGAGVMGAQIAAHLINAKVPVLLFDLPAKEGPKNAIALKAIDNLKKLSPAPLGVKDDARYIEPANYEDDIARLAECDLVIEAIAERMDWKHDLYQKVSPHLAPHAIFATNTSGLSITQLSEGFSDELKSRFCGVHFFNPPRYMHLVELIPTATTRAQILDDLESFLTSVVGKGVVRAKDTPNFIANRVGVFSILAVMAEAAKYGLRFDEVDDLTGARLGRAKSATFRTADVVGLDTLVHVIKTMQDNLPEDPFFPVYETPAVLASLVQKGVLGQKSGSGFYRKEGKAIKVLDPKTGEYFESGAKADELVGRMLKRAPAERLKLLRESEHPQAQFLWAIFRDVFHYIAVHLESIADNARDVDLAIRWGFGWSDGPFEGWQAAGWKQVAEWVRDDIAAGKALAKAPLPAWVFDGPVAEKGGVHTNEGSWSPAAKSFVPRSTLGVYDKQMFRAPLVGETGRDPRKQGKTLFESETLRAWVDDRAGEEDVVIVSFKSKMNTMGPSVIDGLVQAIDLAEKDYRAVVIWQPTSLTLGTPGGPFSAGANLEEAMPAFMMGGAKGIEPFVKKFQQGMLRVKYANVPVVTAVSGIALGGGCELMLHSAKRVAHFESYVGLVEVGVGLLPAGGGLKEAVLRAAETAAAVGAPQGELLKFVSKSFENAAMAKVSGSALEARAMGYLKPSDTIVFNVFELLDTAKKEARALAAAGYRPPLRASQIPVAGRSAIATIKAQLVNMRDGNFISAHDFLIASRIAEVICGGDVEAGSLVDEEWLLTLERRAFVELLGTQKTQERIMGMLQTGKPVRN</sequence>
<dbReference type="Gene3D" id="3.40.50.720">
    <property type="entry name" value="NAD(P)-binding Rossmann-like Domain"/>
    <property type="match status" value="1"/>
</dbReference>
<dbReference type="AlphaFoldDB" id="A0A2N7X3M7"/>
<accession>A0A2N7X3M7</accession>
<dbReference type="Pfam" id="PF02737">
    <property type="entry name" value="3HCDH_N"/>
    <property type="match status" value="1"/>
</dbReference>
<keyword evidence="3" id="KW-0442">Lipid degradation</keyword>
<dbReference type="InterPro" id="IPR029045">
    <property type="entry name" value="ClpP/crotonase-like_dom_sf"/>
</dbReference>
<feature type="domain" description="3-hydroxyacyl-CoA dehydrogenase NAD binding" evidence="9">
    <location>
        <begin position="8"/>
        <end position="191"/>
    </location>
</feature>
<keyword evidence="2" id="KW-0276">Fatty acid metabolism</keyword>
<evidence type="ECO:0000256" key="7">
    <source>
        <dbReference type="ARBA" id="ARBA00049556"/>
    </source>
</evidence>
<keyword evidence="4" id="KW-0560">Oxidoreductase</keyword>
<comment type="pathway">
    <text evidence="1">Lipid metabolism; fatty acid beta-oxidation.</text>
</comment>
<dbReference type="EMBL" id="PNYC01000007">
    <property type="protein sequence ID" value="PMS36358.1"/>
    <property type="molecule type" value="Genomic_DNA"/>
</dbReference>
<dbReference type="STRING" id="863227.GCA_000373005_05106"/>
<comment type="caution">
    <text evidence="10">The sequence shown here is derived from an EMBL/GenBank/DDBJ whole genome shotgun (WGS) entry which is preliminary data.</text>
</comment>
<dbReference type="GO" id="GO:0070403">
    <property type="term" value="F:NAD+ binding"/>
    <property type="evidence" value="ECO:0007669"/>
    <property type="project" value="InterPro"/>
</dbReference>
<keyword evidence="6" id="KW-0443">Lipid metabolism</keyword>
<dbReference type="GO" id="GO:0006635">
    <property type="term" value="P:fatty acid beta-oxidation"/>
    <property type="evidence" value="ECO:0007669"/>
    <property type="project" value="UniProtKB-UniPathway"/>
</dbReference>
<evidence type="ECO:0000256" key="4">
    <source>
        <dbReference type="ARBA" id="ARBA00023002"/>
    </source>
</evidence>
<dbReference type="InterPro" id="IPR001753">
    <property type="entry name" value="Enoyl-CoA_hydra/iso"/>
</dbReference>
<dbReference type="Proteomes" id="UP000235777">
    <property type="component" value="Unassembled WGS sequence"/>
</dbReference>
<dbReference type="Gene3D" id="3.90.226.10">
    <property type="entry name" value="2-enoyl-CoA Hydratase, Chain A, domain 1"/>
    <property type="match status" value="1"/>
</dbReference>
<dbReference type="PANTHER" id="PTHR48075:SF7">
    <property type="entry name" value="3-HYDROXYACYL-COA DEHYDROGENASE-RELATED"/>
    <property type="match status" value="1"/>
</dbReference>
<protein>
    <submittedName>
        <fullName evidence="10">3-hydroxyacyl-CoA dehydrogenase</fullName>
    </submittedName>
</protein>
<dbReference type="RefSeq" id="WP_018443715.1">
    <property type="nucleotide sequence ID" value="NZ_KB890217.1"/>
</dbReference>